<dbReference type="CDD" id="cd06260">
    <property type="entry name" value="DUF820-like"/>
    <property type="match status" value="1"/>
</dbReference>
<evidence type="ECO:0000313" key="2">
    <source>
        <dbReference type="EMBL" id="PXX65187.1"/>
    </source>
</evidence>
<dbReference type="InterPro" id="IPR012296">
    <property type="entry name" value="Nuclease_put_TT1808"/>
</dbReference>
<dbReference type="InterPro" id="IPR011335">
    <property type="entry name" value="Restrct_endonuc-II-like"/>
</dbReference>
<sequence>MAVREPLLSTAEFEELARVADRIAEGLRLEFVAGVLSAKPLPNGNHGCIITWLIRQCLAGRPELWLSPSQGLVVGADRRGRARPDGVLADSEAFVGQGEWADAAAALMVVEIATHDRDTDRWYRSGKSRCYAATGIPVYLLIDRDAREVIVYSDPSNDRYQQIIMRPFGSALRLPDPVSIILDTEPLVRWAA</sequence>
<protein>
    <submittedName>
        <fullName evidence="2">Uma2 family endonuclease</fullName>
    </submittedName>
</protein>
<name>A0A318KQI1_9NOCA</name>
<dbReference type="PANTHER" id="PTHR35400">
    <property type="entry name" value="SLR1083 PROTEIN"/>
    <property type="match status" value="1"/>
</dbReference>
<reference evidence="2 3" key="1">
    <citation type="submission" date="2018-05" db="EMBL/GenBank/DDBJ databases">
        <title>Genomic Encyclopedia of Type Strains, Phase IV (KMG-IV): sequencing the most valuable type-strain genomes for metagenomic binning, comparative biology and taxonomic classification.</title>
        <authorList>
            <person name="Goeker M."/>
        </authorList>
    </citation>
    <scope>NUCLEOTIDE SEQUENCE [LARGE SCALE GENOMIC DNA]</scope>
    <source>
        <strain evidence="2 3">DSM 44704</strain>
    </source>
</reference>
<dbReference type="SUPFAM" id="SSF52980">
    <property type="entry name" value="Restriction endonuclease-like"/>
    <property type="match status" value="1"/>
</dbReference>
<dbReference type="Gene3D" id="3.90.1570.10">
    <property type="entry name" value="tt1808, chain A"/>
    <property type="match status" value="1"/>
</dbReference>
<accession>A0A318KQI1</accession>
<keyword evidence="2" id="KW-0378">Hydrolase</keyword>
<dbReference type="InterPro" id="IPR008538">
    <property type="entry name" value="Uma2"/>
</dbReference>
<keyword evidence="2" id="KW-0255">Endonuclease</keyword>
<organism evidence="2 3">
    <name type="scientific">Nocardia tenerifensis</name>
    <dbReference type="NCBI Taxonomy" id="228006"/>
    <lineage>
        <taxon>Bacteria</taxon>
        <taxon>Bacillati</taxon>
        <taxon>Actinomycetota</taxon>
        <taxon>Actinomycetes</taxon>
        <taxon>Mycobacteriales</taxon>
        <taxon>Nocardiaceae</taxon>
        <taxon>Nocardia</taxon>
    </lineage>
</organism>
<comment type="caution">
    <text evidence="2">The sequence shown here is derived from an EMBL/GenBank/DDBJ whole genome shotgun (WGS) entry which is preliminary data.</text>
</comment>
<dbReference type="Proteomes" id="UP000247569">
    <property type="component" value="Unassembled WGS sequence"/>
</dbReference>
<dbReference type="RefSeq" id="WP_040739585.1">
    <property type="nucleotide sequence ID" value="NZ_QJKF01000004.1"/>
</dbReference>
<dbReference type="GO" id="GO:0004519">
    <property type="term" value="F:endonuclease activity"/>
    <property type="evidence" value="ECO:0007669"/>
    <property type="project" value="UniProtKB-KW"/>
</dbReference>
<dbReference type="OrthoDB" id="4537149at2"/>
<dbReference type="PANTHER" id="PTHR35400:SF3">
    <property type="entry name" value="SLL1072 PROTEIN"/>
    <property type="match status" value="1"/>
</dbReference>
<feature type="domain" description="Putative restriction endonuclease" evidence="1">
    <location>
        <begin position="12"/>
        <end position="178"/>
    </location>
</feature>
<dbReference type="AlphaFoldDB" id="A0A318KQI1"/>
<keyword evidence="3" id="KW-1185">Reference proteome</keyword>
<evidence type="ECO:0000313" key="3">
    <source>
        <dbReference type="Proteomes" id="UP000247569"/>
    </source>
</evidence>
<proteinExistence type="predicted"/>
<evidence type="ECO:0000259" key="1">
    <source>
        <dbReference type="Pfam" id="PF05685"/>
    </source>
</evidence>
<keyword evidence="2" id="KW-0540">Nuclease</keyword>
<gene>
    <name evidence="2" type="ORF">DFR70_104248</name>
</gene>
<dbReference type="Pfam" id="PF05685">
    <property type="entry name" value="Uma2"/>
    <property type="match status" value="1"/>
</dbReference>
<dbReference type="EMBL" id="QJKF01000004">
    <property type="protein sequence ID" value="PXX65187.1"/>
    <property type="molecule type" value="Genomic_DNA"/>
</dbReference>